<dbReference type="RefSeq" id="WP_375137500.1">
    <property type="nucleotide sequence ID" value="NZ_CP013729.1"/>
</dbReference>
<dbReference type="Pfam" id="PF08546">
    <property type="entry name" value="ApbA_C"/>
    <property type="match status" value="1"/>
</dbReference>
<dbReference type="GO" id="GO:0015940">
    <property type="term" value="P:pantothenate biosynthetic process"/>
    <property type="evidence" value="ECO:0007669"/>
    <property type="project" value="UniProtKB-UniPathway"/>
</dbReference>
<accession>A0A0U3LJI1</accession>
<dbReference type="InterPro" id="IPR013328">
    <property type="entry name" value="6PGD_dom2"/>
</dbReference>
<evidence type="ECO:0000256" key="4">
    <source>
        <dbReference type="ARBA" id="ARBA00019465"/>
    </source>
</evidence>
<dbReference type="PATRIC" id="fig|76731.3.peg.3896"/>
<evidence type="ECO:0000256" key="1">
    <source>
        <dbReference type="ARBA" id="ARBA00004994"/>
    </source>
</evidence>
<dbReference type="KEGG" id="rdp:RD2015_3804"/>
<evidence type="ECO:0000313" key="12">
    <source>
        <dbReference type="Proteomes" id="UP000060699"/>
    </source>
</evidence>
<evidence type="ECO:0000256" key="7">
    <source>
        <dbReference type="ARBA" id="ARBA00023002"/>
    </source>
</evidence>
<proteinExistence type="inferred from homology"/>
<evidence type="ECO:0000256" key="10">
    <source>
        <dbReference type="RuleBase" id="RU362068"/>
    </source>
</evidence>
<reference evidence="11 12" key="1">
    <citation type="submission" date="2015-12" db="EMBL/GenBank/DDBJ databases">
        <title>Complete genome of Roseateles depolymerans KCTC 42856.</title>
        <authorList>
            <person name="Kim K.M."/>
        </authorList>
    </citation>
    <scope>NUCLEOTIDE SEQUENCE [LARGE SCALE GENOMIC DNA]</scope>
    <source>
        <strain evidence="11 12">KCTC 42856</strain>
    </source>
</reference>
<dbReference type="GO" id="GO:0008677">
    <property type="term" value="F:2-dehydropantoate 2-reductase activity"/>
    <property type="evidence" value="ECO:0007669"/>
    <property type="project" value="UniProtKB-EC"/>
</dbReference>
<dbReference type="NCBIfam" id="TIGR00745">
    <property type="entry name" value="apbA_panE"/>
    <property type="match status" value="1"/>
</dbReference>
<keyword evidence="12" id="KW-1185">Reference proteome</keyword>
<comment type="similarity">
    <text evidence="2 10">Belongs to the ketopantoate reductase family.</text>
</comment>
<dbReference type="EMBL" id="CP013729">
    <property type="protein sequence ID" value="ALV08255.1"/>
    <property type="molecule type" value="Genomic_DNA"/>
</dbReference>
<organism evidence="11 12">
    <name type="scientific">Roseateles depolymerans</name>
    <dbReference type="NCBI Taxonomy" id="76731"/>
    <lineage>
        <taxon>Bacteria</taxon>
        <taxon>Pseudomonadati</taxon>
        <taxon>Pseudomonadota</taxon>
        <taxon>Betaproteobacteria</taxon>
        <taxon>Burkholderiales</taxon>
        <taxon>Sphaerotilaceae</taxon>
        <taxon>Roseateles</taxon>
    </lineage>
</organism>
<comment type="pathway">
    <text evidence="1 10">Cofactor biosynthesis; (R)-pantothenate biosynthesis; (R)-pantoate from 3-methyl-2-oxobutanoate: step 2/2.</text>
</comment>
<keyword evidence="5 10" id="KW-0566">Pantothenate biosynthesis</keyword>
<dbReference type="FunFam" id="1.10.1040.10:FF:000017">
    <property type="entry name" value="2-dehydropantoate 2-reductase"/>
    <property type="match status" value="1"/>
</dbReference>
<evidence type="ECO:0000256" key="2">
    <source>
        <dbReference type="ARBA" id="ARBA00007870"/>
    </source>
</evidence>
<dbReference type="InterPro" id="IPR013752">
    <property type="entry name" value="KPA_reductase"/>
</dbReference>
<dbReference type="PANTHER" id="PTHR21708:SF26">
    <property type="entry name" value="2-DEHYDROPANTOATE 2-REDUCTASE"/>
    <property type="match status" value="1"/>
</dbReference>
<dbReference type="UniPathway" id="UPA00028">
    <property type="reaction ID" value="UER00004"/>
</dbReference>
<evidence type="ECO:0000256" key="3">
    <source>
        <dbReference type="ARBA" id="ARBA00013014"/>
    </source>
</evidence>
<dbReference type="InterPro" id="IPR013332">
    <property type="entry name" value="KPR_N"/>
</dbReference>
<dbReference type="EC" id="1.1.1.169" evidence="3 10"/>
<dbReference type="InterPro" id="IPR003710">
    <property type="entry name" value="ApbA"/>
</dbReference>
<name>A0A0U3LJI1_9BURK</name>
<gene>
    <name evidence="11" type="ORF">RD2015_3804</name>
</gene>
<comment type="catalytic activity">
    <reaction evidence="9 10">
        <text>(R)-pantoate + NADP(+) = 2-dehydropantoate + NADPH + H(+)</text>
        <dbReference type="Rhea" id="RHEA:16233"/>
        <dbReference type="ChEBI" id="CHEBI:11561"/>
        <dbReference type="ChEBI" id="CHEBI:15378"/>
        <dbReference type="ChEBI" id="CHEBI:15980"/>
        <dbReference type="ChEBI" id="CHEBI:57783"/>
        <dbReference type="ChEBI" id="CHEBI:58349"/>
        <dbReference type="EC" id="1.1.1.169"/>
    </reaction>
</comment>
<sequence>MTMPSTPSTAGATAPTSAATSAATSAGTSAVGPLRIAVMGAGAVGCYFGGVLARAGHDVTLIGRPQHVEAIQRDGLRMETATFDVQIPLKADTEPAAAQGADVVLFCVKSTDTIEAARQLQPFLSPHTLLLSMQNGVDNAERLREVLTQPVSAAVVYVATGMIGPGHVKHYGRGELIIEPADGAEQVAQAFIAAGVPTDVSVNARGALWAKLLINCAYNAMSAVTQQSYGQLVQGEGVWAVLDDLVNEGLEVARASGVDVSGDVHAAVRKIAETMPGQLSSTAQDLKRGKPSEIDHLNGYLVRRGEALGVPTPANRVMYALVRVMQAPAATSVPTAVASSSAPA</sequence>
<keyword evidence="6 10" id="KW-0521">NADP</keyword>
<dbReference type="PANTHER" id="PTHR21708">
    <property type="entry name" value="PROBABLE 2-DEHYDROPANTOATE 2-REDUCTASE"/>
    <property type="match status" value="1"/>
</dbReference>
<comment type="function">
    <text evidence="10">Catalyzes the NADPH-dependent reduction of ketopantoate into pantoic acid.</text>
</comment>
<evidence type="ECO:0000256" key="6">
    <source>
        <dbReference type="ARBA" id="ARBA00022857"/>
    </source>
</evidence>
<dbReference type="SUPFAM" id="SSF51735">
    <property type="entry name" value="NAD(P)-binding Rossmann-fold domains"/>
    <property type="match status" value="1"/>
</dbReference>
<dbReference type="STRING" id="76731.RD2015_3804"/>
<evidence type="ECO:0000256" key="5">
    <source>
        <dbReference type="ARBA" id="ARBA00022655"/>
    </source>
</evidence>
<dbReference type="Proteomes" id="UP000060699">
    <property type="component" value="Chromosome"/>
</dbReference>
<dbReference type="Gene3D" id="3.40.50.720">
    <property type="entry name" value="NAD(P)-binding Rossmann-like Domain"/>
    <property type="match status" value="1"/>
</dbReference>
<protein>
    <recommendedName>
        <fullName evidence="4 10">2-dehydropantoate 2-reductase</fullName>
        <ecNumber evidence="3 10">1.1.1.169</ecNumber>
    </recommendedName>
    <alternativeName>
        <fullName evidence="8 10">Ketopantoate reductase</fullName>
    </alternativeName>
</protein>
<evidence type="ECO:0000256" key="8">
    <source>
        <dbReference type="ARBA" id="ARBA00032024"/>
    </source>
</evidence>
<dbReference type="InterPro" id="IPR008927">
    <property type="entry name" value="6-PGluconate_DH-like_C_sf"/>
</dbReference>
<keyword evidence="7 10" id="KW-0560">Oxidoreductase</keyword>
<dbReference type="InterPro" id="IPR036291">
    <property type="entry name" value="NAD(P)-bd_dom_sf"/>
</dbReference>
<evidence type="ECO:0000256" key="9">
    <source>
        <dbReference type="ARBA" id="ARBA00048793"/>
    </source>
</evidence>
<dbReference type="Gene3D" id="1.10.1040.10">
    <property type="entry name" value="N-(1-d-carboxylethyl)-l-norvaline Dehydrogenase, domain 2"/>
    <property type="match status" value="1"/>
</dbReference>
<dbReference type="Pfam" id="PF02558">
    <property type="entry name" value="ApbA"/>
    <property type="match status" value="1"/>
</dbReference>
<evidence type="ECO:0000313" key="11">
    <source>
        <dbReference type="EMBL" id="ALV08255.1"/>
    </source>
</evidence>
<dbReference type="GO" id="GO:0005737">
    <property type="term" value="C:cytoplasm"/>
    <property type="evidence" value="ECO:0007669"/>
    <property type="project" value="TreeGrafter"/>
</dbReference>
<dbReference type="InterPro" id="IPR051402">
    <property type="entry name" value="KPR-Related"/>
</dbReference>
<dbReference type="SUPFAM" id="SSF48179">
    <property type="entry name" value="6-phosphogluconate dehydrogenase C-terminal domain-like"/>
    <property type="match status" value="1"/>
</dbReference>
<dbReference type="AlphaFoldDB" id="A0A0U3LJI1"/>